<evidence type="ECO:0000256" key="3">
    <source>
        <dbReference type="ARBA" id="ARBA00022989"/>
    </source>
</evidence>
<dbReference type="GO" id="GO:0005886">
    <property type="term" value="C:plasma membrane"/>
    <property type="evidence" value="ECO:0007669"/>
    <property type="project" value="TreeGrafter"/>
</dbReference>
<reference evidence="7" key="1">
    <citation type="submission" date="2021-12" db="EMBL/GenBank/DDBJ databases">
        <authorList>
            <person name="Li Y."/>
        </authorList>
    </citation>
    <scope>NUCLEOTIDE SEQUENCE</scope>
    <source>
        <strain evidence="7">DKSPLA3</strain>
    </source>
</reference>
<dbReference type="Proteomes" id="UP001139089">
    <property type="component" value="Unassembled WGS sequence"/>
</dbReference>
<gene>
    <name evidence="7" type="ORF">LRX75_15725</name>
</gene>
<protein>
    <submittedName>
        <fullName evidence="7">NfeD family protein</fullName>
    </submittedName>
</protein>
<feature type="transmembrane region" description="Helical" evidence="5">
    <location>
        <begin position="12"/>
        <end position="28"/>
    </location>
</feature>
<comment type="caution">
    <text evidence="7">The sequence shown here is derived from an EMBL/GenBank/DDBJ whole genome shotgun (WGS) entry which is preliminary data.</text>
</comment>
<evidence type="ECO:0000313" key="7">
    <source>
        <dbReference type="EMBL" id="MCD7110484.1"/>
    </source>
</evidence>
<dbReference type="Pfam" id="PF01957">
    <property type="entry name" value="NfeD"/>
    <property type="match status" value="1"/>
</dbReference>
<dbReference type="AlphaFoldDB" id="A0A9X1T1W5"/>
<dbReference type="PANTHER" id="PTHR33507:SF3">
    <property type="entry name" value="INNER MEMBRANE PROTEIN YBBJ"/>
    <property type="match status" value="1"/>
</dbReference>
<dbReference type="EMBL" id="JAJOZR010000010">
    <property type="protein sequence ID" value="MCD7110484.1"/>
    <property type="molecule type" value="Genomic_DNA"/>
</dbReference>
<sequence>MVARVIEELGPWAWWVLGLVLLAAEIFVPGVFLVWIGMAAILTGALALIFWNADLFGWHVQLPLFAVLSVVCVIVGRRLLARFDHASDAPLLNQRGRSLIGRTAILEEPIAEGRGRVRLGDTTWPVSGPDLPTGARVRVVAADGQWLRVEDAPAD</sequence>
<keyword evidence="4 5" id="KW-0472">Membrane</keyword>
<evidence type="ECO:0000256" key="5">
    <source>
        <dbReference type="SAM" id="Phobius"/>
    </source>
</evidence>
<dbReference type="Gene3D" id="2.40.50.140">
    <property type="entry name" value="Nucleic acid-binding proteins"/>
    <property type="match status" value="1"/>
</dbReference>
<organism evidence="7 8">
    <name type="scientific">Rhizobium quercicola</name>
    <dbReference type="NCBI Taxonomy" id="2901226"/>
    <lineage>
        <taxon>Bacteria</taxon>
        <taxon>Pseudomonadati</taxon>
        <taxon>Pseudomonadota</taxon>
        <taxon>Alphaproteobacteria</taxon>
        <taxon>Hyphomicrobiales</taxon>
        <taxon>Rhizobiaceae</taxon>
        <taxon>Rhizobium/Agrobacterium group</taxon>
        <taxon>Rhizobium</taxon>
    </lineage>
</organism>
<name>A0A9X1T1W5_9HYPH</name>
<evidence type="ECO:0000256" key="1">
    <source>
        <dbReference type="ARBA" id="ARBA00004141"/>
    </source>
</evidence>
<evidence type="ECO:0000259" key="6">
    <source>
        <dbReference type="Pfam" id="PF01957"/>
    </source>
</evidence>
<evidence type="ECO:0000256" key="2">
    <source>
        <dbReference type="ARBA" id="ARBA00022692"/>
    </source>
</evidence>
<accession>A0A9X1T1W5</accession>
<keyword evidence="3 5" id="KW-1133">Transmembrane helix</keyword>
<comment type="subcellular location">
    <subcellularLocation>
        <location evidence="1">Membrane</location>
        <topology evidence="1">Multi-pass membrane protein</topology>
    </subcellularLocation>
</comment>
<evidence type="ECO:0000256" key="4">
    <source>
        <dbReference type="ARBA" id="ARBA00023136"/>
    </source>
</evidence>
<dbReference type="RefSeq" id="WP_231815699.1">
    <property type="nucleotide sequence ID" value="NZ_JAJOZR010000010.1"/>
</dbReference>
<dbReference type="InterPro" id="IPR052165">
    <property type="entry name" value="Membrane_assoc_protease"/>
</dbReference>
<keyword evidence="2 5" id="KW-0812">Transmembrane</keyword>
<dbReference type="PANTHER" id="PTHR33507">
    <property type="entry name" value="INNER MEMBRANE PROTEIN YBBJ"/>
    <property type="match status" value="1"/>
</dbReference>
<dbReference type="InterPro" id="IPR002810">
    <property type="entry name" value="NfeD-like_C"/>
</dbReference>
<feature type="domain" description="NfeD-like C-terminal" evidence="6">
    <location>
        <begin position="98"/>
        <end position="150"/>
    </location>
</feature>
<evidence type="ECO:0000313" key="8">
    <source>
        <dbReference type="Proteomes" id="UP001139089"/>
    </source>
</evidence>
<feature type="transmembrane region" description="Helical" evidence="5">
    <location>
        <begin position="58"/>
        <end position="76"/>
    </location>
</feature>
<keyword evidence="8" id="KW-1185">Reference proteome</keyword>
<dbReference type="InterPro" id="IPR012340">
    <property type="entry name" value="NA-bd_OB-fold"/>
</dbReference>
<proteinExistence type="predicted"/>